<dbReference type="GO" id="GO:0005524">
    <property type="term" value="F:ATP binding"/>
    <property type="evidence" value="ECO:0007669"/>
    <property type="project" value="UniProtKB-KW"/>
</dbReference>
<dbReference type="SMART" id="SM00388">
    <property type="entry name" value="HisKA"/>
    <property type="match status" value="1"/>
</dbReference>
<dbReference type="InterPro" id="IPR036890">
    <property type="entry name" value="HATPase_C_sf"/>
</dbReference>
<evidence type="ECO:0000313" key="15">
    <source>
        <dbReference type="Proteomes" id="UP000298616"/>
    </source>
</evidence>
<reference evidence="14 15" key="1">
    <citation type="submission" date="2018-04" db="EMBL/GenBank/DDBJ databases">
        <title>Complete genome uncultured novel isolate.</title>
        <authorList>
            <person name="Merlino G."/>
        </authorList>
    </citation>
    <scope>NUCLEOTIDE SEQUENCE [LARGE SCALE GENOMIC DNA]</scope>
    <source>
        <strain evidence="15">R1DC9</strain>
    </source>
</reference>
<dbReference type="RefSeq" id="WP_137089012.1">
    <property type="nucleotide sequence ID" value="NZ_CP028923.1"/>
</dbReference>
<dbReference type="FunFam" id="3.30.565.10:FF:000023">
    <property type="entry name" value="PAS domain-containing sensor histidine kinase"/>
    <property type="match status" value="1"/>
</dbReference>
<dbReference type="PROSITE" id="PS50109">
    <property type="entry name" value="HIS_KIN"/>
    <property type="match status" value="1"/>
</dbReference>
<evidence type="ECO:0000259" key="13">
    <source>
        <dbReference type="PROSITE" id="PS50109"/>
    </source>
</evidence>
<keyword evidence="15" id="KW-1185">Reference proteome</keyword>
<accession>A0A4D7JFE0</accession>
<evidence type="ECO:0000256" key="9">
    <source>
        <dbReference type="ARBA" id="ARBA00022840"/>
    </source>
</evidence>
<dbReference type="InterPro" id="IPR036097">
    <property type="entry name" value="HisK_dim/P_sf"/>
</dbReference>
<comment type="subcellular location">
    <subcellularLocation>
        <location evidence="2">Cell membrane</location>
    </subcellularLocation>
</comment>
<dbReference type="CDD" id="cd00075">
    <property type="entry name" value="HATPase"/>
    <property type="match status" value="1"/>
</dbReference>
<proteinExistence type="predicted"/>
<dbReference type="Proteomes" id="UP000298616">
    <property type="component" value="Chromosome"/>
</dbReference>
<dbReference type="Pfam" id="PF02518">
    <property type="entry name" value="HATPase_c"/>
    <property type="match status" value="1"/>
</dbReference>
<dbReference type="OrthoDB" id="1933776at2"/>
<protein>
    <recommendedName>
        <fullName evidence="3">histidine kinase</fullName>
        <ecNumber evidence="3">2.7.13.3</ecNumber>
    </recommendedName>
</protein>
<dbReference type="GO" id="GO:0000155">
    <property type="term" value="F:phosphorelay sensor kinase activity"/>
    <property type="evidence" value="ECO:0007669"/>
    <property type="project" value="InterPro"/>
</dbReference>
<dbReference type="Gene3D" id="1.10.287.130">
    <property type="match status" value="1"/>
</dbReference>
<dbReference type="InterPro" id="IPR004358">
    <property type="entry name" value="Sig_transdc_His_kin-like_C"/>
</dbReference>
<dbReference type="CDD" id="cd00082">
    <property type="entry name" value="HisKA"/>
    <property type="match status" value="1"/>
</dbReference>
<keyword evidence="11 12" id="KW-0472">Membrane</keyword>
<dbReference type="EC" id="2.7.13.3" evidence="3"/>
<keyword evidence="10" id="KW-0902">Two-component regulatory system</keyword>
<evidence type="ECO:0000256" key="7">
    <source>
        <dbReference type="ARBA" id="ARBA00022741"/>
    </source>
</evidence>
<dbReference type="SUPFAM" id="SSF55874">
    <property type="entry name" value="ATPase domain of HSP90 chaperone/DNA topoisomerase II/histidine kinase"/>
    <property type="match status" value="1"/>
</dbReference>
<dbReference type="EMBL" id="CP028923">
    <property type="protein sequence ID" value="QCK13417.1"/>
    <property type="molecule type" value="Genomic_DNA"/>
</dbReference>
<feature type="domain" description="Histidine kinase" evidence="13">
    <location>
        <begin position="335"/>
        <end position="554"/>
    </location>
</feature>
<dbReference type="GO" id="GO:0005886">
    <property type="term" value="C:plasma membrane"/>
    <property type="evidence" value="ECO:0007669"/>
    <property type="project" value="UniProtKB-SubCell"/>
</dbReference>
<evidence type="ECO:0000256" key="10">
    <source>
        <dbReference type="ARBA" id="ARBA00023012"/>
    </source>
</evidence>
<evidence type="ECO:0000256" key="3">
    <source>
        <dbReference type="ARBA" id="ARBA00012438"/>
    </source>
</evidence>
<evidence type="ECO:0000256" key="1">
    <source>
        <dbReference type="ARBA" id="ARBA00000085"/>
    </source>
</evidence>
<dbReference type="PANTHER" id="PTHR43547:SF2">
    <property type="entry name" value="HYBRID SIGNAL TRANSDUCTION HISTIDINE KINASE C"/>
    <property type="match status" value="1"/>
</dbReference>
<dbReference type="PRINTS" id="PR00344">
    <property type="entry name" value="BCTRLSENSOR"/>
</dbReference>
<dbReference type="InterPro" id="IPR003594">
    <property type="entry name" value="HATPase_dom"/>
</dbReference>
<dbReference type="Pfam" id="PF00512">
    <property type="entry name" value="HisKA"/>
    <property type="match status" value="1"/>
</dbReference>
<keyword evidence="4" id="KW-1003">Cell membrane</keyword>
<evidence type="ECO:0000256" key="2">
    <source>
        <dbReference type="ARBA" id="ARBA00004236"/>
    </source>
</evidence>
<name>A0A4D7JFE0_9BACT</name>
<dbReference type="AlphaFoldDB" id="A0A4D7JFE0"/>
<evidence type="ECO:0000313" key="14">
    <source>
        <dbReference type="EMBL" id="QCK13417.1"/>
    </source>
</evidence>
<evidence type="ECO:0000256" key="11">
    <source>
        <dbReference type="ARBA" id="ARBA00023136"/>
    </source>
</evidence>
<keyword evidence="12" id="KW-0812">Transmembrane</keyword>
<evidence type="ECO:0000256" key="12">
    <source>
        <dbReference type="SAM" id="Phobius"/>
    </source>
</evidence>
<gene>
    <name evidence="14" type="ORF">DCC35_00950</name>
</gene>
<dbReference type="PANTHER" id="PTHR43547">
    <property type="entry name" value="TWO-COMPONENT HISTIDINE KINASE"/>
    <property type="match status" value="1"/>
</dbReference>
<keyword evidence="7" id="KW-0547">Nucleotide-binding</keyword>
<comment type="catalytic activity">
    <reaction evidence="1">
        <text>ATP + protein L-histidine = ADP + protein N-phospho-L-histidine.</text>
        <dbReference type="EC" id="2.7.13.3"/>
    </reaction>
</comment>
<organism evidence="14 15">
    <name type="scientific">Mangrovivirga cuniculi</name>
    <dbReference type="NCBI Taxonomy" id="2715131"/>
    <lineage>
        <taxon>Bacteria</taxon>
        <taxon>Pseudomonadati</taxon>
        <taxon>Bacteroidota</taxon>
        <taxon>Cytophagia</taxon>
        <taxon>Cytophagales</taxon>
        <taxon>Mangrovivirgaceae</taxon>
        <taxon>Mangrovivirga</taxon>
    </lineage>
</organism>
<keyword evidence="8 14" id="KW-0418">Kinase</keyword>
<keyword evidence="9" id="KW-0067">ATP-binding</keyword>
<sequence>MLCSGDNSGADKFVLVIEGMKKRRTLIVIILLMSIALSALIAFQLYWIKNSLSINEQRFDQEVQEALNNVAEKLEQQEMLYNAYTGLDYSIKFFLSGETDSFTIAPLPKAEIKFPEKNKTFGSIKGQPSFEYSFSDGTGSFNLEMEKEVFLNRNDDEATLKKEILNFYDQFDSLKNKVQDYDIKLARALNKSDMVKVVLNELFYGKRTITNRIKPEELDSLLAAELRNNGIDLNYEYGVSNISQDTLMFAHTSNRENLLESNFKTKLFPNDIIGKASFLYLYFPNETGYLLKQSAITLGSSGVLIFIILICFGYALFIIIRQKKISEIKNDFINNMTHEFKTPIATVSLACEALQDPEIRKIPEFHDRYLRIIKDENNRLGTQVEKVLQMATLEKEDIKLKKDIVDVEEVISKALDNINLQVEKKKGNIELALKANEHKVYADKVHLTNIIHNLLDNANKYSPAKPKISIQTYNLNGDVRIKVSDNGIGMTRDTIDKIFEKFYRVPTGNLHDVKGFGLGLTYVKTMVNAHGGNIIVKSEPGKGSTFEISLPLYNEQI</sequence>
<evidence type="ECO:0000256" key="8">
    <source>
        <dbReference type="ARBA" id="ARBA00022777"/>
    </source>
</evidence>
<keyword evidence="5" id="KW-0597">Phosphoprotein</keyword>
<feature type="transmembrane region" description="Helical" evidence="12">
    <location>
        <begin position="26"/>
        <end position="48"/>
    </location>
</feature>
<evidence type="ECO:0000256" key="5">
    <source>
        <dbReference type="ARBA" id="ARBA00022553"/>
    </source>
</evidence>
<evidence type="ECO:0000256" key="6">
    <source>
        <dbReference type="ARBA" id="ARBA00022679"/>
    </source>
</evidence>
<keyword evidence="12" id="KW-1133">Transmembrane helix</keyword>
<dbReference type="KEGG" id="fpf:DCC35_00950"/>
<feature type="transmembrane region" description="Helical" evidence="12">
    <location>
        <begin position="298"/>
        <end position="320"/>
    </location>
</feature>
<dbReference type="InterPro" id="IPR005467">
    <property type="entry name" value="His_kinase_dom"/>
</dbReference>
<dbReference type="SMART" id="SM00387">
    <property type="entry name" value="HATPase_c"/>
    <property type="match status" value="1"/>
</dbReference>
<keyword evidence="6" id="KW-0808">Transferase</keyword>
<dbReference type="SUPFAM" id="SSF47384">
    <property type="entry name" value="Homodimeric domain of signal transducing histidine kinase"/>
    <property type="match status" value="1"/>
</dbReference>
<dbReference type="Gene3D" id="3.30.565.10">
    <property type="entry name" value="Histidine kinase-like ATPase, C-terminal domain"/>
    <property type="match status" value="1"/>
</dbReference>
<evidence type="ECO:0000256" key="4">
    <source>
        <dbReference type="ARBA" id="ARBA00022475"/>
    </source>
</evidence>
<dbReference type="InterPro" id="IPR003661">
    <property type="entry name" value="HisK_dim/P_dom"/>
</dbReference>